<reference evidence="2 3" key="1">
    <citation type="submission" date="2019-07" db="EMBL/GenBank/DDBJ databases">
        <title>Genome sequencing of lignin-degrading bacterial isolates.</title>
        <authorList>
            <person name="Gladden J."/>
        </authorList>
    </citation>
    <scope>NUCLEOTIDE SEQUENCE [LARGE SCALE GENOMIC DNA]</scope>
    <source>
        <strain evidence="2 3">J45</strain>
    </source>
</reference>
<dbReference type="AlphaFoldDB" id="A0A562D6Q9"/>
<sequence>MNYLPDGEHRRQLLAALRASELGVEELWLRYFALGGEVGKVEIEAYLNGLLPLSRVQHDLIAHAINERLDEIAPPRAPYAAELPVSLPEVDDGDDDPGESRGTGPDSDR</sequence>
<evidence type="ECO:0000256" key="1">
    <source>
        <dbReference type="SAM" id="MobiDB-lite"/>
    </source>
</evidence>
<name>A0A562D6Q9_RHORH</name>
<organism evidence="2 3">
    <name type="scientific">Rhodococcus rhodochrous J45</name>
    <dbReference type="NCBI Taxonomy" id="935266"/>
    <lineage>
        <taxon>Bacteria</taxon>
        <taxon>Bacillati</taxon>
        <taxon>Actinomycetota</taxon>
        <taxon>Actinomycetes</taxon>
        <taxon>Mycobacteriales</taxon>
        <taxon>Nocardiaceae</taxon>
        <taxon>Rhodococcus</taxon>
    </lineage>
</organism>
<comment type="caution">
    <text evidence="2">The sequence shown here is derived from an EMBL/GenBank/DDBJ whole genome shotgun (WGS) entry which is preliminary data.</text>
</comment>
<protein>
    <submittedName>
        <fullName evidence="2">Uncharacterized protein</fullName>
    </submittedName>
</protein>
<feature type="region of interest" description="Disordered" evidence="1">
    <location>
        <begin position="80"/>
        <end position="109"/>
    </location>
</feature>
<evidence type="ECO:0000313" key="2">
    <source>
        <dbReference type="EMBL" id="TWH05288.1"/>
    </source>
</evidence>
<evidence type="ECO:0000313" key="3">
    <source>
        <dbReference type="Proteomes" id="UP000317573"/>
    </source>
</evidence>
<dbReference type="Proteomes" id="UP000317573">
    <property type="component" value="Unassembled WGS sequence"/>
</dbReference>
<proteinExistence type="predicted"/>
<dbReference type="EMBL" id="VLJT01000094">
    <property type="protein sequence ID" value="TWH05288.1"/>
    <property type="molecule type" value="Genomic_DNA"/>
</dbReference>
<gene>
    <name evidence="2" type="ORF">L618_000900000930</name>
</gene>
<accession>A0A562D6Q9</accession>
<dbReference type="RefSeq" id="WP_088897767.1">
    <property type="nucleotide sequence ID" value="NZ_VLJT01000094.1"/>
</dbReference>